<dbReference type="Gene3D" id="2.60.120.920">
    <property type="match status" value="1"/>
</dbReference>
<feature type="compositionally biased region" description="Low complexity" evidence="1">
    <location>
        <begin position="417"/>
        <end position="434"/>
    </location>
</feature>
<feature type="region of interest" description="Disordered" evidence="1">
    <location>
        <begin position="132"/>
        <end position="159"/>
    </location>
</feature>
<dbReference type="AlphaFoldDB" id="A0AB34PPL4"/>
<accession>A0AB34PPL4</accession>
<feature type="region of interest" description="Disordered" evidence="1">
    <location>
        <begin position="599"/>
        <end position="633"/>
    </location>
</feature>
<feature type="region of interest" description="Disordered" evidence="1">
    <location>
        <begin position="401"/>
        <end position="434"/>
    </location>
</feature>
<name>A0AB34PPL4_CANAX</name>
<sequence length="781" mass="87915">MSDNSNSSGGSTIPSLCYVIPPYLLNSNYGSNLQKQLLAKNQQMGLLNVISTDSKNYYNHFKEQQQDQGEGNNKRKRKFTKDPYLNEIIKMKLIYKLSILGVLGDNPMEFLNGNDNDDYIYDMFDTFKRRLISSDDNDDDNGDSNSRDESKIGDGSDSGDVQLMLVDALRRNNKDDSNNYKLPKSVFSNGNNKIGEVEFNQLSGIPSQYKKYLSMSLKDLILSTNCHINDRYNYPPSFIDFGNDEFFNYTLPITWIPLIPNRYLSHLEKHYNLVIQDDQGFSNIKMSIDTSPNSASSSGAKNSDGSNLYQHDESHDDIAIDIDDEISRKQRQSRYYNLITDKAIISSVGIFYYEVEIEQVVTESTNFNSIIQMNDSSINSNNSMMLSLGFIKRLINFEPSPTTSPNSLHNHHHHDNNSGSNNNGNGNNNTGSILSGRVDLENIKSDLFANDSLEEEESIGDIETKKYLTARPGELRGSVAINLEDSILYNSINSISGEFGASSASASSSMHRAQILNMNRRLSNRSEYDSTATTTAGGGGVAGKINIDIPLKTKLVKDCRDERVYKTDIIGMGVNFIDKSIFITLNGVLARVITDTELNGNSDGDKTSNNNNNNSNNSNDNNNNKTSTTDNGKIDEEAMYPMIGFRINEINRSLNNVSDQKTNDKAKTTKVNIKTNFGSKSFFYDIDSYVAHYKNLTRQLLNMKILEMINLDVKEYNAAQQEIDKSNVFEIIKNYMMSNGGVNNHNNNNIFANLQRNLLELNEKDNKDHLFTLINLENDFM</sequence>
<evidence type="ECO:0000313" key="3">
    <source>
        <dbReference type="Proteomes" id="UP000030161"/>
    </source>
</evidence>
<dbReference type="Proteomes" id="UP000030161">
    <property type="component" value="Unassembled WGS sequence"/>
</dbReference>
<evidence type="ECO:0000313" key="2">
    <source>
        <dbReference type="EMBL" id="KGR08652.1"/>
    </source>
</evidence>
<evidence type="ECO:0000256" key="1">
    <source>
        <dbReference type="SAM" id="MobiDB-lite"/>
    </source>
</evidence>
<feature type="region of interest" description="Disordered" evidence="1">
    <location>
        <begin position="291"/>
        <end position="310"/>
    </location>
</feature>
<dbReference type="EMBL" id="AJIX01000028">
    <property type="protein sequence ID" value="KGR08652.1"/>
    <property type="molecule type" value="Genomic_DNA"/>
</dbReference>
<proteinExistence type="predicted"/>
<feature type="compositionally biased region" description="Basic and acidic residues" evidence="1">
    <location>
        <begin position="145"/>
        <end position="154"/>
    </location>
</feature>
<dbReference type="InterPro" id="IPR043136">
    <property type="entry name" value="B30.2/SPRY_sf"/>
</dbReference>
<protein>
    <submittedName>
        <fullName evidence="2">Uncharacterized protein</fullName>
    </submittedName>
</protein>
<feature type="compositionally biased region" description="Low complexity" evidence="1">
    <location>
        <begin position="599"/>
        <end position="631"/>
    </location>
</feature>
<reference evidence="2 3" key="1">
    <citation type="submission" date="2013-12" db="EMBL/GenBank/DDBJ databases">
        <title>The Genome Sequence of Candida albicans P78048.</title>
        <authorList>
            <consortium name="The Broad Institute Genome Sequencing Platform"/>
            <consortium name="The Broad Institute Genome Sequencing Center for Infectious Disease"/>
            <person name="Cuomo C."/>
            <person name="Bennett R."/>
            <person name="Hirakawa M."/>
            <person name="Noverr M."/>
            <person name="Mitchell A."/>
            <person name="Young S.K."/>
            <person name="Zeng Q."/>
            <person name="Gargeya S."/>
            <person name="Fitzgerald M."/>
            <person name="Abouelleil A."/>
            <person name="Alvarado L."/>
            <person name="Berlin A.M."/>
            <person name="Chapman S.B."/>
            <person name="Dewar J."/>
            <person name="Goldberg J."/>
            <person name="Griggs A."/>
            <person name="Gujja S."/>
            <person name="Hansen M."/>
            <person name="Howarth C."/>
            <person name="Imamovic A."/>
            <person name="Larimer J."/>
            <person name="McCowan C."/>
            <person name="Murphy C."/>
            <person name="Pearson M."/>
            <person name="Priest M."/>
            <person name="Roberts A."/>
            <person name="Saif S."/>
            <person name="Shea T."/>
            <person name="Sykes S."/>
            <person name="Wortman J."/>
            <person name="Nusbaum C."/>
            <person name="Birren B."/>
        </authorList>
    </citation>
    <scope>NUCLEOTIDE SEQUENCE [LARGE SCALE GENOMIC DNA]</scope>
    <source>
        <strain evidence="2 3">P78048</strain>
    </source>
</reference>
<feature type="compositionally biased region" description="Polar residues" evidence="1">
    <location>
        <begin position="291"/>
        <end position="309"/>
    </location>
</feature>
<comment type="caution">
    <text evidence="2">The sequence shown here is derived from an EMBL/GenBank/DDBJ whole genome shotgun (WGS) entry which is preliminary data.</text>
</comment>
<gene>
    <name evidence="2" type="ORF">MG3_04211</name>
</gene>
<organism evidence="2 3">
    <name type="scientific">Candida albicans P78048</name>
    <dbReference type="NCBI Taxonomy" id="1094989"/>
    <lineage>
        <taxon>Eukaryota</taxon>
        <taxon>Fungi</taxon>
        <taxon>Dikarya</taxon>
        <taxon>Ascomycota</taxon>
        <taxon>Saccharomycotina</taxon>
        <taxon>Pichiomycetes</taxon>
        <taxon>Debaryomycetaceae</taxon>
        <taxon>Candida/Lodderomyces clade</taxon>
        <taxon>Candida</taxon>
    </lineage>
</organism>